<feature type="chain" id="PRO_5007818441" evidence="1">
    <location>
        <begin position="28"/>
        <end position="142"/>
    </location>
</feature>
<reference evidence="2 3" key="1">
    <citation type="journal article" date="2016" name="Genome Announc.">
        <title>Complete Genome Sequence of Methylobacterium populi P-1M, Isolated from Pink-Pigmented Household Biofilm.</title>
        <authorList>
            <person name="Morohoshi T."/>
            <person name="Ikeda T."/>
        </authorList>
    </citation>
    <scope>NUCLEOTIDE SEQUENCE [LARGE SCALE GENOMIC DNA]</scope>
    <source>
        <strain evidence="2 3">P-1M</strain>
    </source>
</reference>
<name>A0A160PEA2_9HYPH</name>
<sequence length="142" mass="15210">MTKLLRLTVETLFLTLVAAFSAQPVQAQPAPLFSLPITGQLSNGVPAAGQATAYNNGVGEFWVQFPGSMRCTGTYAVRDPNPTIVVPVTCGSRIRGEAVITRQADLMSGTAIVELNNGKRGQFVFGNLTFEQAFGQGRVRTY</sequence>
<dbReference type="RefSeq" id="WP_157914130.1">
    <property type="nucleotide sequence ID" value="NZ_AP014809.1"/>
</dbReference>
<evidence type="ECO:0000256" key="1">
    <source>
        <dbReference type="SAM" id="SignalP"/>
    </source>
</evidence>
<organism evidence="2 3">
    <name type="scientific">Methylorubrum populi</name>
    <dbReference type="NCBI Taxonomy" id="223967"/>
    <lineage>
        <taxon>Bacteria</taxon>
        <taxon>Pseudomonadati</taxon>
        <taxon>Pseudomonadota</taxon>
        <taxon>Alphaproteobacteria</taxon>
        <taxon>Hyphomicrobiales</taxon>
        <taxon>Methylobacteriaceae</taxon>
        <taxon>Methylorubrum</taxon>
    </lineage>
</organism>
<dbReference type="OrthoDB" id="7863511at2"/>
<dbReference type="AlphaFoldDB" id="A0A160PEA2"/>
<keyword evidence="1" id="KW-0732">Signal</keyword>
<dbReference type="Proteomes" id="UP000218288">
    <property type="component" value="Chromosome"/>
</dbReference>
<dbReference type="EMBL" id="AP014809">
    <property type="protein sequence ID" value="BAU89931.1"/>
    <property type="molecule type" value="Genomic_DNA"/>
</dbReference>
<feature type="signal peptide" evidence="1">
    <location>
        <begin position="1"/>
        <end position="27"/>
    </location>
</feature>
<evidence type="ECO:0000313" key="3">
    <source>
        <dbReference type="Proteomes" id="UP000218288"/>
    </source>
</evidence>
<evidence type="ECO:0000313" key="2">
    <source>
        <dbReference type="EMBL" id="BAU89931.1"/>
    </source>
</evidence>
<proteinExistence type="predicted"/>
<protein>
    <submittedName>
        <fullName evidence="2">Uncharacterized protein</fullName>
    </submittedName>
</protein>
<gene>
    <name evidence="2" type="ORF">MPPM_1326</name>
</gene>
<accession>A0A160PEA2</accession>